<dbReference type="OrthoDB" id="185373at2759"/>
<dbReference type="EMBL" id="JAJAGQ010000018">
    <property type="protein sequence ID" value="KAJ8536916.1"/>
    <property type="molecule type" value="Genomic_DNA"/>
</dbReference>
<dbReference type="PANTHER" id="PTHR47926:SF386">
    <property type="entry name" value="PENTATRICOPEPTIDE REPEAT-CONTAINING PROTEIN"/>
    <property type="match status" value="1"/>
</dbReference>
<gene>
    <name evidence="3" type="ORF">K7X08_035317</name>
</gene>
<dbReference type="Pfam" id="PF13812">
    <property type="entry name" value="PPR_3"/>
    <property type="match status" value="1"/>
</dbReference>
<dbReference type="PROSITE" id="PS51375">
    <property type="entry name" value="PPR"/>
    <property type="match status" value="3"/>
</dbReference>
<evidence type="ECO:0000256" key="2">
    <source>
        <dbReference type="PROSITE-ProRule" id="PRU00708"/>
    </source>
</evidence>
<accession>A0A9Q1LIT5</accession>
<comment type="caution">
    <text evidence="3">The sequence shown here is derived from an EMBL/GenBank/DDBJ whole genome shotgun (WGS) entry which is preliminary data.</text>
</comment>
<protein>
    <recommendedName>
        <fullName evidence="5">Pentatricopeptide repeat-containing protein</fullName>
    </recommendedName>
</protein>
<feature type="repeat" description="PPR" evidence="2">
    <location>
        <begin position="273"/>
        <end position="307"/>
    </location>
</feature>
<keyword evidence="4" id="KW-1185">Reference proteome</keyword>
<sequence>MVGGLSQNGYDKEAIEILYKMQAAGFQPNAQTLASILPACGRLQMLYLGKEIHGYLTRHELMSNSFVVNGLIDVYRRCGDMENALLVFSMYSMKNDLLEHHVLRKEEIEADSFTLGSALAACADMGLLRRGKEIHSYAIARGLQTDPFVGGALVELYSQCLDVGAAQKAFDEMKADGFDPNIYTWNSIIAGHVKNAHNESALQLFSDTHIGSAVVDVYAKCGCVKHARLAYDNIKKYNLVTENAMLTAYAMHGYGEEGIAFFRRILDNGFIPDDITFLSALSSCVHARLVETGLEFFNLMRSYNVKPTLKHYTCIVDLFSRTGKLKAALKVIKEMPLDPDAVIWGALLGGCVIHGNLEPISQSLSKDTPVSEIATSLRLLDIT</sequence>
<dbReference type="AlphaFoldDB" id="A0A9Q1LIT5"/>
<dbReference type="NCBIfam" id="TIGR00756">
    <property type="entry name" value="PPR"/>
    <property type="match status" value="2"/>
</dbReference>
<dbReference type="Gene3D" id="1.25.40.10">
    <property type="entry name" value="Tetratricopeptide repeat domain"/>
    <property type="match status" value="3"/>
</dbReference>
<dbReference type="PANTHER" id="PTHR47926">
    <property type="entry name" value="PENTATRICOPEPTIDE REPEAT-CONTAINING PROTEIN"/>
    <property type="match status" value="1"/>
</dbReference>
<dbReference type="GO" id="GO:0009451">
    <property type="term" value="P:RNA modification"/>
    <property type="evidence" value="ECO:0007669"/>
    <property type="project" value="InterPro"/>
</dbReference>
<dbReference type="InterPro" id="IPR011990">
    <property type="entry name" value="TPR-like_helical_dom_sf"/>
</dbReference>
<dbReference type="InterPro" id="IPR046960">
    <property type="entry name" value="PPR_At4g14850-like_plant"/>
</dbReference>
<evidence type="ECO:0000313" key="4">
    <source>
        <dbReference type="Proteomes" id="UP001152561"/>
    </source>
</evidence>
<dbReference type="InterPro" id="IPR002885">
    <property type="entry name" value="PPR_rpt"/>
</dbReference>
<organism evidence="3 4">
    <name type="scientific">Anisodus acutangulus</name>
    <dbReference type="NCBI Taxonomy" id="402998"/>
    <lineage>
        <taxon>Eukaryota</taxon>
        <taxon>Viridiplantae</taxon>
        <taxon>Streptophyta</taxon>
        <taxon>Embryophyta</taxon>
        <taxon>Tracheophyta</taxon>
        <taxon>Spermatophyta</taxon>
        <taxon>Magnoliopsida</taxon>
        <taxon>eudicotyledons</taxon>
        <taxon>Gunneridae</taxon>
        <taxon>Pentapetalae</taxon>
        <taxon>asterids</taxon>
        <taxon>lamiids</taxon>
        <taxon>Solanales</taxon>
        <taxon>Solanaceae</taxon>
        <taxon>Solanoideae</taxon>
        <taxon>Hyoscyameae</taxon>
        <taxon>Anisodus</taxon>
    </lineage>
</organism>
<name>A0A9Q1LIT5_9SOLA</name>
<dbReference type="GO" id="GO:0003723">
    <property type="term" value="F:RNA binding"/>
    <property type="evidence" value="ECO:0007669"/>
    <property type="project" value="InterPro"/>
</dbReference>
<evidence type="ECO:0008006" key="5">
    <source>
        <dbReference type="Google" id="ProtNLM"/>
    </source>
</evidence>
<dbReference type="FunFam" id="1.25.40.10:FF:000242">
    <property type="entry name" value="Pentatricopeptide repeat-containing protein"/>
    <property type="match status" value="1"/>
</dbReference>
<proteinExistence type="predicted"/>
<feature type="repeat" description="PPR" evidence="2">
    <location>
        <begin position="238"/>
        <end position="272"/>
    </location>
</feature>
<feature type="repeat" description="PPR" evidence="2">
    <location>
        <begin position="1"/>
        <end position="28"/>
    </location>
</feature>
<evidence type="ECO:0000313" key="3">
    <source>
        <dbReference type="EMBL" id="KAJ8536916.1"/>
    </source>
</evidence>
<evidence type="ECO:0000256" key="1">
    <source>
        <dbReference type="ARBA" id="ARBA00022737"/>
    </source>
</evidence>
<dbReference type="Proteomes" id="UP001152561">
    <property type="component" value="Unassembled WGS sequence"/>
</dbReference>
<dbReference type="Pfam" id="PF01535">
    <property type="entry name" value="PPR"/>
    <property type="match status" value="5"/>
</dbReference>
<keyword evidence="1" id="KW-0677">Repeat</keyword>
<reference evidence="4" key="1">
    <citation type="journal article" date="2023" name="Proc. Natl. Acad. Sci. U.S.A.">
        <title>Genomic and structural basis for evolution of tropane alkaloid biosynthesis.</title>
        <authorList>
            <person name="Wanga Y.-J."/>
            <person name="Taina T."/>
            <person name="Yua J.-Y."/>
            <person name="Lia J."/>
            <person name="Xua B."/>
            <person name="Chenc J."/>
            <person name="D'Auriad J.C."/>
            <person name="Huanga J.-P."/>
            <person name="Huanga S.-X."/>
        </authorList>
    </citation>
    <scope>NUCLEOTIDE SEQUENCE [LARGE SCALE GENOMIC DNA]</scope>
    <source>
        <strain evidence="4">cv. KIB-2019</strain>
    </source>
</reference>